<dbReference type="PANTHER" id="PTHR43578">
    <property type="entry name" value="NADH-QUINONE OXIDOREDUCTASE SUBUNIT F"/>
    <property type="match status" value="1"/>
</dbReference>
<dbReference type="SUPFAM" id="SSF142019">
    <property type="entry name" value="Nqo1 FMN-binding domain-like"/>
    <property type="match status" value="1"/>
</dbReference>
<keyword evidence="2" id="KW-0479">Metal-binding</keyword>
<organism evidence="6">
    <name type="scientific">marine metagenome</name>
    <dbReference type="NCBI Taxonomy" id="408172"/>
    <lineage>
        <taxon>unclassified sequences</taxon>
        <taxon>metagenomes</taxon>
        <taxon>ecological metagenomes</taxon>
    </lineage>
</organism>
<protein>
    <recommendedName>
        <fullName evidence="5">NADH-ubiquinone oxidoreductase 51kDa subunit FMN-binding domain-containing protein</fullName>
    </recommendedName>
</protein>
<keyword evidence="3" id="KW-0408">Iron</keyword>
<name>A0A382JLT7_9ZZZZ</name>
<dbReference type="AlphaFoldDB" id="A0A382JLT7"/>
<dbReference type="InterPro" id="IPR011538">
    <property type="entry name" value="Nuo51_FMN-bd"/>
</dbReference>
<sequence length="279" mass="29868">MMQKDSLEKPKNNQKLLDNIAPFATEGRSGLLPALHMAQEMYGWISESVAATIGHALKVPLADVFGVIDFYTMLYSRPVGRTIVRVCADPSCSIAGAKEVLDNACDYLGVKPDETTEDGEWTIESTTCLGLCDQAPAALVGDIAITSLNADRTSEWLALDAKRPVSIIDGDIRVLTRDCGGSTPTDLETYQARGGYLALSKACAEVNPVDVIEEVKVSGLVGRGGAAFPTGVKWESASVAEGQPKYVVCNADESEPGTFKDRVLMETNPHQILEGMLLA</sequence>
<evidence type="ECO:0000256" key="4">
    <source>
        <dbReference type="ARBA" id="ARBA00023014"/>
    </source>
</evidence>
<accession>A0A382JLT7</accession>
<evidence type="ECO:0000256" key="2">
    <source>
        <dbReference type="ARBA" id="ARBA00022723"/>
    </source>
</evidence>
<dbReference type="InterPro" id="IPR036249">
    <property type="entry name" value="Thioredoxin-like_sf"/>
</dbReference>
<dbReference type="Pfam" id="PF01512">
    <property type="entry name" value="Complex1_51K"/>
    <property type="match status" value="1"/>
</dbReference>
<dbReference type="Gene3D" id="1.10.10.1590">
    <property type="entry name" value="NADH-quinone oxidoreductase subunit E"/>
    <property type="match status" value="1"/>
</dbReference>
<evidence type="ECO:0000256" key="1">
    <source>
        <dbReference type="ARBA" id="ARBA00022485"/>
    </source>
</evidence>
<dbReference type="Gene3D" id="6.10.250.1450">
    <property type="match status" value="1"/>
</dbReference>
<dbReference type="Gene3D" id="3.40.50.11540">
    <property type="entry name" value="NADH-ubiquinone oxidoreductase 51kDa subunit"/>
    <property type="match status" value="1"/>
</dbReference>
<dbReference type="GO" id="GO:0046872">
    <property type="term" value="F:metal ion binding"/>
    <property type="evidence" value="ECO:0007669"/>
    <property type="project" value="UniProtKB-KW"/>
</dbReference>
<dbReference type="InterPro" id="IPR042128">
    <property type="entry name" value="NuoE_dom"/>
</dbReference>
<dbReference type="SUPFAM" id="SSF52833">
    <property type="entry name" value="Thioredoxin-like"/>
    <property type="match status" value="1"/>
</dbReference>
<dbReference type="CDD" id="cd03064">
    <property type="entry name" value="TRX_Fd_NuoE"/>
    <property type="match status" value="1"/>
</dbReference>
<evidence type="ECO:0000256" key="3">
    <source>
        <dbReference type="ARBA" id="ARBA00023004"/>
    </source>
</evidence>
<feature type="non-terminal residue" evidence="6">
    <location>
        <position position="279"/>
    </location>
</feature>
<proteinExistence type="predicted"/>
<dbReference type="Gene3D" id="3.40.30.10">
    <property type="entry name" value="Glutaredoxin"/>
    <property type="match status" value="1"/>
</dbReference>
<reference evidence="6" key="1">
    <citation type="submission" date="2018-05" db="EMBL/GenBank/DDBJ databases">
        <authorList>
            <person name="Lanie J.A."/>
            <person name="Ng W.-L."/>
            <person name="Kazmierczak K.M."/>
            <person name="Andrzejewski T.M."/>
            <person name="Davidsen T.M."/>
            <person name="Wayne K.J."/>
            <person name="Tettelin H."/>
            <person name="Glass J.I."/>
            <person name="Rusch D."/>
            <person name="Podicherti R."/>
            <person name="Tsui H.-C.T."/>
            <person name="Winkler M.E."/>
        </authorList>
    </citation>
    <scope>NUCLEOTIDE SEQUENCE</scope>
</reference>
<dbReference type="EMBL" id="UINC01075016">
    <property type="protein sequence ID" value="SVC12786.1"/>
    <property type="molecule type" value="Genomic_DNA"/>
</dbReference>
<dbReference type="GO" id="GO:0051539">
    <property type="term" value="F:4 iron, 4 sulfur cluster binding"/>
    <property type="evidence" value="ECO:0007669"/>
    <property type="project" value="UniProtKB-KW"/>
</dbReference>
<dbReference type="Pfam" id="PF01257">
    <property type="entry name" value="2Fe-2S_thioredx"/>
    <property type="match status" value="1"/>
</dbReference>
<gene>
    <name evidence="6" type="ORF">METZ01_LOCUS265640</name>
</gene>
<evidence type="ECO:0000313" key="6">
    <source>
        <dbReference type="EMBL" id="SVC12786.1"/>
    </source>
</evidence>
<evidence type="ECO:0000259" key="5">
    <source>
        <dbReference type="Pfam" id="PF01512"/>
    </source>
</evidence>
<dbReference type="InterPro" id="IPR037225">
    <property type="entry name" value="Nuo51_FMN-bd_sf"/>
</dbReference>
<keyword evidence="1" id="KW-0004">4Fe-4S</keyword>
<keyword evidence="4" id="KW-0411">Iron-sulfur</keyword>
<dbReference type="InterPro" id="IPR041921">
    <property type="entry name" value="NuoE_N"/>
</dbReference>
<dbReference type="PANTHER" id="PTHR43578:SF3">
    <property type="entry name" value="NADH-QUINONE OXIDOREDUCTASE SUBUNIT F"/>
    <property type="match status" value="1"/>
</dbReference>
<feature type="domain" description="NADH-ubiquinone oxidoreductase 51kDa subunit FMN-binding" evidence="5">
    <location>
        <begin position="215"/>
        <end position="278"/>
    </location>
</feature>